<keyword evidence="2" id="KW-1185">Reference proteome</keyword>
<reference evidence="1 2" key="1">
    <citation type="submission" date="2019-02" db="EMBL/GenBank/DDBJ databases">
        <title>Deep-cultivation of Planctomycetes and their phenomic and genomic characterization uncovers novel biology.</title>
        <authorList>
            <person name="Wiegand S."/>
            <person name="Jogler M."/>
            <person name="Boedeker C."/>
            <person name="Pinto D."/>
            <person name="Vollmers J."/>
            <person name="Rivas-Marin E."/>
            <person name="Kohn T."/>
            <person name="Peeters S.H."/>
            <person name="Heuer A."/>
            <person name="Rast P."/>
            <person name="Oberbeckmann S."/>
            <person name="Bunk B."/>
            <person name="Jeske O."/>
            <person name="Meyerdierks A."/>
            <person name="Storesund J.E."/>
            <person name="Kallscheuer N."/>
            <person name="Luecker S."/>
            <person name="Lage O.M."/>
            <person name="Pohl T."/>
            <person name="Merkel B.J."/>
            <person name="Hornburger P."/>
            <person name="Mueller R.-W."/>
            <person name="Bruemmer F."/>
            <person name="Labrenz M."/>
            <person name="Spormann A.M."/>
            <person name="Op Den Camp H."/>
            <person name="Overmann J."/>
            <person name="Amann R."/>
            <person name="Jetten M.S.M."/>
            <person name="Mascher T."/>
            <person name="Medema M.H."/>
            <person name="Devos D.P."/>
            <person name="Kaster A.-K."/>
            <person name="Ovreas L."/>
            <person name="Rohde M."/>
            <person name="Galperin M.Y."/>
            <person name="Jogler C."/>
        </authorList>
    </citation>
    <scope>NUCLEOTIDE SEQUENCE [LARGE SCALE GENOMIC DNA]</scope>
    <source>
        <strain evidence="1 2">Pan14r</strain>
    </source>
</reference>
<protein>
    <submittedName>
        <fullName evidence="1">Uncharacterized protein</fullName>
    </submittedName>
</protein>
<name>A0A5C5Y5L2_9PLAN</name>
<accession>A0A5C5Y5L2</accession>
<dbReference type="AlphaFoldDB" id="A0A5C5Y5L2"/>
<gene>
    <name evidence="1" type="ORF">Pan14r_33360</name>
</gene>
<dbReference type="EMBL" id="SJPL01000001">
    <property type="protein sequence ID" value="TWT71026.1"/>
    <property type="molecule type" value="Genomic_DNA"/>
</dbReference>
<organism evidence="1 2">
    <name type="scientific">Crateriforma conspicua</name>
    <dbReference type="NCBI Taxonomy" id="2527996"/>
    <lineage>
        <taxon>Bacteria</taxon>
        <taxon>Pseudomonadati</taxon>
        <taxon>Planctomycetota</taxon>
        <taxon>Planctomycetia</taxon>
        <taxon>Planctomycetales</taxon>
        <taxon>Planctomycetaceae</taxon>
        <taxon>Crateriforma</taxon>
    </lineage>
</organism>
<comment type="caution">
    <text evidence="1">The sequence shown here is derived from an EMBL/GenBank/DDBJ whole genome shotgun (WGS) entry which is preliminary data.</text>
</comment>
<evidence type="ECO:0000313" key="2">
    <source>
        <dbReference type="Proteomes" id="UP000317238"/>
    </source>
</evidence>
<evidence type="ECO:0000313" key="1">
    <source>
        <dbReference type="EMBL" id="TWT71026.1"/>
    </source>
</evidence>
<sequence length="94" mass="10125">MDRSTPSTEVDPKFFPATRSVPFGAGSSVGKAGMFTAGRTLRPQGYCEGLQVNQSVVLVRFQHAKCLNVNQVQCTCRQAFVCDSGGGYGEETMK</sequence>
<proteinExistence type="predicted"/>
<dbReference type="Proteomes" id="UP000317238">
    <property type="component" value="Unassembled WGS sequence"/>
</dbReference>